<dbReference type="EMBL" id="CAEZYB010000015">
    <property type="protein sequence ID" value="CAB4696868.1"/>
    <property type="molecule type" value="Genomic_DNA"/>
</dbReference>
<dbReference type="EMBL" id="CAEZWO010000037">
    <property type="protein sequence ID" value="CAB4657358.1"/>
    <property type="molecule type" value="Genomic_DNA"/>
</dbReference>
<dbReference type="HAMAP" id="MF_01416">
    <property type="entry name" value="ATP_synth_delta_bact"/>
    <property type="match status" value="1"/>
</dbReference>
<organism evidence="10">
    <name type="scientific">freshwater metagenome</name>
    <dbReference type="NCBI Taxonomy" id="449393"/>
    <lineage>
        <taxon>unclassified sequences</taxon>
        <taxon>metagenomes</taxon>
        <taxon>ecological metagenomes</taxon>
    </lineage>
</organism>
<name>A0A6J7AIW5_9ZZZZ</name>
<dbReference type="EMBL" id="CAFBRB010000150">
    <property type="protein sequence ID" value="CAB5077211.1"/>
    <property type="molecule type" value="Genomic_DNA"/>
</dbReference>
<evidence type="ECO:0000313" key="15">
    <source>
        <dbReference type="EMBL" id="CAB5077211.1"/>
    </source>
</evidence>
<reference evidence="10" key="1">
    <citation type="submission" date="2020-05" db="EMBL/GenBank/DDBJ databases">
        <authorList>
            <person name="Chiriac C."/>
            <person name="Salcher M."/>
            <person name="Ghai R."/>
            <person name="Kavagutti S V."/>
        </authorList>
    </citation>
    <scope>NUCLEOTIDE SEQUENCE</scope>
</reference>
<dbReference type="GO" id="GO:0046933">
    <property type="term" value="F:proton-transporting ATP synthase activity, rotational mechanism"/>
    <property type="evidence" value="ECO:0007669"/>
    <property type="project" value="InterPro"/>
</dbReference>
<evidence type="ECO:0000313" key="12">
    <source>
        <dbReference type="EMBL" id="CAB4918325.1"/>
    </source>
</evidence>
<keyword evidence="3" id="KW-0375">Hydrogen ion transport</keyword>
<accession>A0A6J7AIW5</accession>
<evidence type="ECO:0000313" key="11">
    <source>
        <dbReference type="EMBL" id="CAB4845551.1"/>
    </source>
</evidence>
<dbReference type="Pfam" id="PF00213">
    <property type="entry name" value="OSCP"/>
    <property type="match status" value="1"/>
</dbReference>
<evidence type="ECO:0000256" key="3">
    <source>
        <dbReference type="ARBA" id="ARBA00022781"/>
    </source>
</evidence>
<dbReference type="EMBL" id="CAEZZR010000006">
    <property type="protein sequence ID" value="CAB4764755.1"/>
    <property type="molecule type" value="Genomic_DNA"/>
</dbReference>
<evidence type="ECO:0000256" key="6">
    <source>
        <dbReference type="ARBA" id="ARBA00023310"/>
    </source>
</evidence>
<protein>
    <submittedName>
        <fullName evidence="10">Unannotated protein</fullName>
    </submittedName>
</protein>
<dbReference type="EMBL" id="CAFBOJ010000004">
    <property type="protein sequence ID" value="CAB4970664.1"/>
    <property type="molecule type" value="Genomic_DNA"/>
</dbReference>
<evidence type="ECO:0000313" key="9">
    <source>
        <dbReference type="EMBL" id="CAB4764755.1"/>
    </source>
</evidence>
<dbReference type="NCBIfam" id="TIGR01145">
    <property type="entry name" value="ATP_synt_delta"/>
    <property type="match status" value="1"/>
</dbReference>
<evidence type="ECO:0000313" key="13">
    <source>
        <dbReference type="EMBL" id="CAB4970664.1"/>
    </source>
</evidence>
<evidence type="ECO:0000313" key="8">
    <source>
        <dbReference type="EMBL" id="CAB4696868.1"/>
    </source>
</evidence>
<dbReference type="PANTHER" id="PTHR11910">
    <property type="entry name" value="ATP SYNTHASE DELTA CHAIN"/>
    <property type="match status" value="1"/>
</dbReference>
<dbReference type="EMBL" id="CAFBQK010000077">
    <property type="protein sequence ID" value="CAB5051071.1"/>
    <property type="molecule type" value="Genomic_DNA"/>
</dbReference>
<dbReference type="EMBL" id="CAFAZX010000123">
    <property type="protein sequence ID" value="CAB4845551.1"/>
    <property type="molecule type" value="Genomic_DNA"/>
</dbReference>
<comment type="subcellular location">
    <subcellularLocation>
        <location evidence="1">Membrane</location>
    </subcellularLocation>
</comment>
<keyword evidence="5" id="KW-0472">Membrane</keyword>
<keyword evidence="6" id="KW-0066">ATP synthesis</keyword>
<evidence type="ECO:0000256" key="4">
    <source>
        <dbReference type="ARBA" id="ARBA00023065"/>
    </source>
</evidence>
<gene>
    <name evidence="7" type="ORF">UFOPK2254_00517</name>
    <name evidence="8" type="ORF">UFOPK2646_00229</name>
    <name evidence="9" type="ORF">UFOPK2907_00134</name>
    <name evidence="10" type="ORF">UFOPK3197_01104</name>
    <name evidence="11" type="ORF">UFOPK3241_01431</name>
    <name evidence="12" type="ORF">UFOPK3707_00213</name>
    <name evidence="13" type="ORF">UFOPK3937_00076</name>
    <name evidence="14" type="ORF">UFOPK4265_00705</name>
    <name evidence="15" type="ORF">UFOPK4401_01152</name>
</gene>
<evidence type="ECO:0000313" key="14">
    <source>
        <dbReference type="EMBL" id="CAB5051071.1"/>
    </source>
</evidence>
<dbReference type="AlphaFoldDB" id="A0A6J7AIW5"/>
<evidence type="ECO:0000256" key="5">
    <source>
        <dbReference type="ARBA" id="ARBA00023136"/>
    </source>
</evidence>
<proteinExistence type="inferred from homology"/>
<sequence length="278" mass="29122">MRAHFGGSSRQSLQAARATLDAAVKGSTTQAASALCSELFFAGDVLAGSISVRRALTDPSRTESAKATLVSDLFSKTLGAAALAVVTNISSLRWSSSGDLVLVLEQLAIEAEASAANIANELDRVEEEFFTTSLAIGDSFELRKALITAGAVEAKSALVADLVGKSGSPSTAKLVTHLVNNLRGRSIESAFADYFFALAARRDRVIAHVRVVAEMTQAQRDRLVAALTKQVGQPVRVNIEIDPSVIGGVSIKFADEVVDGSISHRLAGAGRSLVGQKN</sequence>
<dbReference type="EMBL" id="CAFABI010000152">
    <property type="protein sequence ID" value="CAB4832824.1"/>
    <property type="molecule type" value="Genomic_DNA"/>
</dbReference>
<keyword evidence="4" id="KW-0406">Ion transport</keyword>
<evidence type="ECO:0000256" key="2">
    <source>
        <dbReference type="ARBA" id="ARBA00022448"/>
    </source>
</evidence>
<dbReference type="EMBL" id="CAFBMY010000019">
    <property type="protein sequence ID" value="CAB4918325.1"/>
    <property type="molecule type" value="Genomic_DNA"/>
</dbReference>
<dbReference type="NCBIfam" id="NF009967">
    <property type="entry name" value="PRK13430.1"/>
    <property type="match status" value="1"/>
</dbReference>
<evidence type="ECO:0000313" key="10">
    <source>
        <dbReference type="EMBL" id="CAB4832824.1"/>
    </source>
</evidence>
<dbReference type="GO" id="GO:0016020">
    <property type="term" value="C:membrane"/>
    <property type="evidence" value="ECO:0007669"/>
    <property type="project" value="UniProtKB-SubCell"/>
</dbReference>
<evidence type="ECO:0000313" key="7">
    <source>
        <dbReference type="EMBL" id="CAB4657358.1"/>
    </source>
</evidence>
<dbReference type="InterPro" id="IPR000711">
    <property type="entry name" value="ATPase_OSCP/dsu"/>
</dbReference>
<evidence type="ECO:0000256" key="1">
    <source>
        <dbReference type="ARBA" id="ARBA00004370"/>
    </source>
</evidence>
<keyword evidence="2" id="KW-0813">Transport</keyword>